<sequence>MEASSKSISLKIQQCVLASLQPSESNRPAENYQRRVHQRSTPILWESTQQTPSLYHMQCQNWAYFPEWPCTKSGSKNNCYSSKTACWHLQFQQLLHQFLRFIH</sequence>
<keyword evidence="2" id="KW-1185">Reference proteome</keyword>
<evidence type="ECO:0000313" key="1">
    <source>
        <dbReference type="EMBL" id="KAG6646446.1"/>
    </source>
</evidence>
<gene>
    <name evidence="1" type="ORF">CIPAW_07G009900</name>
</gene>
<protein>
    <submittedName>
        <fullName evidence="1">Uncharacterized protein</fullName>
    </submittedName>
</protein>
<dbReference type="AlphaFoldDB" id="A0A8T1PQI3"/>
<dbReference type="Proteomes" id="UP000811609">
    <property type="component" value="Chromosome 7"/>
</dbReference>
<organism evidence="1 2">
    <name type="scientific">Carya illinoinensis</name>
    <name type="common">Pecan</name>
    <dbReference type="NCBI Taxonomy" id="32201"/>
    <lineage>
        <taxon>Eukaryota</taxon>
        <taxon>Viridiplantae</taxon>
        <taxon>Streptophyta</taxon>
        <taxon>Embryophyta</taxon>
        <taxon>Tracheophyta</taxon>
        <taxon>Spermatophyta</taxon>
        <taxon>Magnoliopsida</taxon>
        <taxon>eudicotyledons</taxon>
        <taxon>Gunneridae</taxon>
        <taxon>Pentapetalae</taxon>
        <taxon>rosids</taxon>
        <taxon>fabids</taxon>
        <taxon>Fagales</taxon>
        <taxon>Juglandaceae</taxon>
        <taxon>Carya</taxon>
    </lineage>
</organism>
<accession>A0A8T1PQI3</accession>
<reference evidence="1" key="1">
    <citation type="submission" date="2020-12" db="EMBL/GenBank/DDBJ databases">
        <title>WGS assembly of Carya illinoinensis cv. Pawnee.</title>
        <authorList>
            <person name="Platts A."/>
            <person name="Shu S."/>
            <person name="Wright S."/>
            <person name="Barry K."/>
            <person name="Edger P."/>
            <person name="Pires J.C."/>
            <person name="Schmutz J."/>
        </authorList>
    </citation>
    <scope>NUCLEOTIDE SEQUENCE</scope>
    <source>
        <tissue evidence="1">Leaf</tissue>
    </source>
</reference>
<dbReference type="EMBL" id="CM031815">
    <property type="protein sequence ID" value="KAG6646446.1"/>
    <property type="molecule type" value="Genomic_DNA"/>
</dbReference>
<evidence type="ECO:0000313" key="2">
    <source>
        <dbReference type="Proteomes" id="UP000811609"/>
    </source>
</evidence>
<proteinExistence type="predicted"/>
<comment type="caution">
    <text evidence="1">The sequence shown here is derived from an EMBL/GenBank/DDBJ whole genome shotgun (WGS) entry which is preliminary data.</text>
</comment>
<name>A0A8T1PQI3_CARIL</name>